<accession>A0A7G6VSQ5</accession>
<dbReference type="RefSeq" id="WP_185884015.1">
    <property type="nucleotide sequence ID" value="NZ_CP019602.1"/>
</dbReference>
<dbReference type="EMBL" id="CP060052">
    <property type="protein sequence ID" value="QNE04770.1"/>
    <property type="molecule type" value="Genomic_DNA"/>
</dbReference>
<sequence>MPAPALARPVFSTEDSRLIRRAVVEFIKNNQDDIETPKFVNLHHRLGRMG</sequence>
<gene>
    <name evidence="1" type="ORF">H4O24_12620</name>
</gene>
<protein>
    <recommendedName>
        <fullName evidence="3">Acyl-CoA dehydrogenase</fullName>
    </recommendedName>
</protein>
<dbReference type="Proteomes" id="UP000515297">
    <property type="component" value="Chromosome"/>
</dbReference>
<reference evidence="1 2" key="1">
    <citation type="submission" date="2020-08" db="EMBL/GenBank/DDBJ databases">
        <authorList>
            <person name="Liu G."/>
            <person name="Sun C."/>
        </authorList>
    </citation>
    <scope>NUCLEOTIDE SEQUENCE [LARGE SCALE GENOMIC DNA]</scope>
    <source>
        <strain evidence="1 2">OT19</strain>
    </source>
</reference>
<evidence type="ECO:0000313" key="1">
    <source>
        <dbReference type="EMBL" id="QNE04770.1"/>
    </source>
</evidence>
<dbReference type="AlphaFoldDB" id="A0A7G6VSQ5"/>
<evidence type="ECO:0008006" key="3">
    <source>
        <dbReference type="Google" id="ProtNLM"/>
    </source>
</evidence>
<organism evidence="1 2">
    <name type="scientific">Croceicoccus marinus</name>
    <dbReference type="NCBI Taxonomy" id="450378"/>
    <lineage>
        <taxon>Bacteria</taxon>
        <taxon>Pseudomonadati</taxon>
        <taxon>Pseudomonadota</taxon>
        <taxon>Alphaproteobacteria</taxon>
        <taxon>Sphingomonadales</taxon>
        <taxon>Erythrobacteraceae</taxon>
        <taxon>Croceicoccus</taxon>
    </lineage>
</organism>
<evidence type="ECO:0000313" key="2">
    <source>
        <dbReference type="Proteomes" id="UP000515297"/>
    </source>
</evidence>
<name>A0A7G6VSQ5_9SPHN</name>
<proteinExistence type="predicted"/>